<dbReference type="Pfam" id="PF00789">
    <property type="entry name" value="UBX"/>
    <property type="match status" value="1"/>
</dbReference>
<dbReference type="PROSITE" id="PS00028">
    <property type="entry name" value="ZINC_FINGER_C2H2_1"/>
    <property type="match status" value="1"/>
</dbReference>
<dbReference type="SUPFAM" id="SSF54236">
    <property type="entry name" value="Ubiquitin-like"/>
    <property type="match status" value="1"/>
</dbReference>
<dbReference type="PANTHER" id="PTHR46340:SF1">
    <property type="entry name" value="UBX DOMAIN-CONTAINING PROTEIN 1"/>
    <property type="match status" value="1"/>
</dbReference>
<dbReference type="InterPro" id="IPR001012">
    <property type="entry name" value="UBX_dom"/>
</dbReference>
<keyword evidence="4" id="KW-0862">Zinc</keyword>
<dbReference type="GO" id="GO:0036435">
    <property type="term" value="F:K48-linked polyubiquitin modification-dependent protein binding"/>
    <property type="evidence" value="ECO:0007669"/>
    <property type="project" value="TreeGrafter"/>
</dbReference>
<evidence type="ECO:0000256" key="2">
    <source>
        <dbReference type="ARBA" id="ARBA00022490"/>
    </source>
</evidence>
<keyword evidence="2" id="KW-0963">Cytoplasm</keyword>
<evidence type="ECO:0000256" key="3">
    <source>
        <dbReference type="ARBA" id="ARBA00023054"/>
    </source>
</evidence>
<dbReference type="Pfam" id="PF22562">
    <property type="entry name" value="UBA_7"/>
    <property type="match status" value="1"/>
</dbReference>
<dbReference type="AlphaFoldDB" id="A0A915AIT2"/>
<feature type="region of interest" description="Disordered" evidence="5">
    <location>
        <begin position="36"/>
        <end position="73"/>
    </location>
</feature>
<dbReference type="Proteomes" id="UP000887569">
    <property type="component" value="Unplaced"/>
</dbReference>
<dbReference type="Gene3D" id="3.10.20.90">
    <property type="entry name" value="Phosphatidylinositol 3-kinase Catalytic Subunit, Chain A, domain 1"/>
    <property type="match status" value="1"/>
</dbReference>
<evidence type="ECO:0000313" key="9">
    <source>
        <dbReference type="Proteomes" id="UP000887569"/>
    </source>
</evidence>
<dbReference type="GO" id="GO:0031397">
    <property type="term" value="P:negative regulation of protein ubiquitination"/>
    <property type="evidence" value="ECO:0007669"/>
    <property type="project" value="TreeGrafter"/>
</dbReference>
<dbReference type="SMART" id="SM00165">
    <property type="entry name" value="UBA"/>
    <property type="match status" value="1"/>
</dbReference>
<feature type="domain" description="C2H2-type" evidence="8">
    <location>
        <begin position="123"/>
        <end position="152"/>
    </location>
</feature>
<accession>A0A915AIT2</accession>
<dbReference type="PROSITE" id="PS50157">
    <property type="entry name" value="ZINC_FINGER_C2H2_2"/>
    <property type="match status" value="1"/>
</dbReference>
<feature type="compositionally biased region" description="Polar residues" evidence="5">
    <location>
        <begin position="45"/>
        <end position="61"/>
    </location>
</feature>
<dbReference type="GO" id="GO:1903094">
    <property type="term" value="P:negative regulation of protein K48-linked deubiquitination"/>
    <property type="evidence" value="ECO:0007669"/>
    <property type="project" value="TreeGrafter"/>
</dbReference>
<keyword evidence="4" id="KW-0479">Metal-binding</keyword>
<sequence length="362" mass="40746">MSMLDQLVDMGFDRERAERALRETHEVGLAEAMNYLLDSDENEMSHATSQPKVESADQQTKVEPPAQNKERLRNATYEDFAGMDHMESTSVVQLIEDEESSAAKNGPTATQQEPGSKEEKPSYKCLMCGAVFADFEKLSVHVDITKHTKFSKLGDGVVPMTEEEKQKRLAAAQAKLKEIRAQKAEQEAKETIEKELRRRREGQSVAQAEEERKRREMKEWAEAKKREKREEELARRRVLEQIKMDREAQKALGMATNTSPQLVKQDIVTASPAASSCTSSRLQVRLPDGSLIRETFDASETLGSVRVWAQMKGEERGIHGDIELISPFPRKVFNQEDYAIPLKGLGLVPSASLVAQLVRATM</sequence>
<comment type="subcellular location">
    <subcellularLocation>
        <location evidence="1">Cytoplasm</location>
    </subcellularLocation>
</comment>
<feature type="region of interest" description="Disordered" evidence="5">
    <location>
        <begin position="99"/>
        <end position="121"/>
    </location>
</feature>
<dbReference type="InterPro" id="IPR013087">
    <property type="entry name" value="Znf_C2H2_type"/>
</dbReference>
<dbReference type="SMART" id="SM00166">
    <property type="entry name" value="UBX"/>
    <property type="match status" value="1"/>
</dbReference>
<dbReference type="Gene3D" id="1.10.8.10">
    <property type="entry name" value="DNA helicase RuvA subunit, C-terminal domain"/>
    <property type="match status" value="1"/>
</dbReference>
<dbReference type="GO" id="GO:0005634">
    <property type="term" value="C:nucleus"/>
    <property type="evidence" value="ECO:0007669"/>
    <property type="project" value="TreeGrafter"/>
</dbReference>
<keyword evidence="3" id="KW-0175">Coiled coil</keyword>
<dbReference type="InterPro" id="IPR015940">
    <property type="entry name" value="UBA"/>
</dbReference>
<keyword evidence="4" id="KW-0863">Zinc-finger</keyword>
<evidence type="ECO:0000313" key="10">
    <source>
        <dbReference type="WBParaSite" id="PgR009X_g006_t01"/>
    </source>
</evidence>
<feature type="domain" description="UBA" evidence="6">
    <location>
        <begin position="1"/>
        <end position="39"/>
    </location>
</feature>
<dbReference type="WBParaSite" id="PgR009X_g006_t01">
    <property type="protein sequence ID" value="PgR009X_g006_t01"/>
    <property type="gene ID" value="PgR009X_g006"/>
</dbReference>
<dbReference type="GO" id="GO:0005737">
    <property type="term" value="C:cytoplasm"/>
    <property type="evidence" value="ECO:0007669"/>
    <property type="project" value="UniProtKB-SubCell"/>
</dbReference>
<dbReference type="PROSITE" id="PS50033">
    <property type="entry name" value="UBX"/>
    <property type="match status" value="1"/>
</dbReference>
<keyword evidence="9" id="KW-1185">Reference proteome</keyword>
<dbReference type="InterPro" id="IPR029071">
    <property type="entry name" value="Ubiquitin-like_domsf"/>
</dbReference>
<feature type="region of interest" description="Disordered" evidence="5">
    <location>
        <begin position="194"/>
        <end position="224"/>
    </location>
</feature>
<dbReference type="InterPro" id="IPR009060">
    <property type="entry name" value="UBA-like_sf"/>
</dbReference>
<evidence type="ECO:0000259" key="6">
    <source>
        <dbReference type="PROSITE" id="PS50030"/>
    </source>
</evidence>
<dbReference type="SUPFAM" id="SSF46934">
    <property type="entry name" value="UBA-like"/>
    <property type="match status" value="1"/>
</dbReference>
<evidence type="ECO:0000256" key="4">
    <source>
        <dbReference type="PROSITE-ProRule" id="PRU00042"/>
    </source>
</evidence>
<dbReference type="GO" id="GO:0032435">
    <property type="term" value="P:negative regulation of proteasomal ubiquitin-dependent protein catabolic process"/>
    <property type="evidence" value="ECO:0007669"/>
    <property type="project" value="TreeGrafter"/>
</dbReference>
<dbReference type="PANTHER" id="PTHR46340">
    <property type="entry name" value="UBX DOMAIN-CONTAINING PROTEIN 1"/>
    <property type="match status" value="1"/>
</dbReference>
<organism evidence="9 10">
    <name type="scientific">Parascaris univalens</name>
    <name type="common">Nematode worm</name>
    <dbReference type="NCBI Taxonomy" id="6257"/>
    <lineage>
        <taxon>Eukaryota</taxon>
        <taxon>Metazoa</taxon>
        <taxon>Ecdysozoa</taxon>
        <taxon>Nematoda</taxon>
        <taxon>Chromadorea</taxon>
        <taxon>Rhabditida</taxon>
        <taxon>Spirurina</taxon>
        <taxon>Ascaridomorpha</taxon>
        <taxon>Ascaridoidea</taxon>
        <taxon>Ascarididae</taxon>
        <taxon>Parascaris</taxon>
    </lineage>
</organism>
<evidence type="ECO:0000259" key="8">
    <source>
        <dbReference type="PROSITE" id="PS50157"/>
    </source>
</evidence>
<proteinExistence type="predicted"/>
<evidence type="ECO:0000259" key="7">
    <source>
        <dbReference type="PROSITE" id="PS50033"/>
    </source>
</evidence>
<protein>
    <submittedName>
        <fullName evidence="10">UBX domain-containing protein 1</fullName>
    </submittedName>
</protein>
<dbReference type="GO" id="GO:0008270">
    <property type="term" value="F:zinc ion binding"/>
    <property type="evidence" value="ECO:0007669"/>
    <property type="project" value="UniProtKB-KW"/>
</dbReference>
<name>A0A915AIT2_PARUN</name>
<feature type="domain" description="UBX" evidence="7">
    <location>
        <begin position="275"/>
        <end position="355"/>
    </location>
</feature>
<dbReference type="PROSITE" id="PS50030">
    <property type="entry name" value="UBA"/>
    <property type="match status" value="1"/>
</dbReference>
<evidence type="ECO:0000256" key="1">
    <source>
        <dbReference type="ARBA" id="ARBA00004496"/>
    </source>
</evidence>
<reference evidence="10" key="1">
    <citation type="submission" date="2022-11" db="UniProtKB">
        <authorList>
            <consortium name="WormBaseParasite"/>
        </authorList>
    </citation>
    <scope>IDENTIFICATION</scope>
</reference>
<evidence type="ECO:0000256" key="5">
    <source>
        <dbReference type="SAM" id="MobiDB-lite"/>
    </source>
</evidence>
<feature type="compositionally biased region" description="Basic and acidic residues" evidence="5">
    <location>
        <begin position="209"/>
        <end position="224"/>
    </location>
</feature>